<keyword evidence="2" id="KW-0560">Oxidoreductase</keyword>
<dbReference type="Proteomes" id="UP000823749">
    <property type="component" value="Chromosome 4"/>
</dbReference>
<evidence type="ECO:0000256" key="1">
    <source>
        <dbReference type="ARBA" id="ARBA00022723"/>
    </source>
</evidence>
<evidence type="ECO:0000256" key="3">
    <source>
        <dbReference type="ARBA" id="ARBA00023004"/>
    </source>
</evidence>
<dbReference type="AlphaFoldDB" id="A0AAV6KQF9"/>
<feature type="domain" description="Non-haem dioxygenase N-terminal" evidence="4">
    <location>
        <begin position="72"/>
        <end position="145"/>
    </location>
</feature>
<dbReference type="EMBL" id="JACTNZ010000004">
    <property type="protein sequence ID" value="KAG5554411.1"/>
    <property type="molecule type" value="Genomic_DNA"/>
</dbReference>
<proteinExistence type="predicted"/>
<dbReference type="InterPro" id="IPR027443">
    <property type="entry name" value="IPNS-like_sf"/>
</dbReference>
<dbReference type="Pfam" id="PF14226">
    <property type="entry name" value="DIOX_N"/>
    <property type="match status" value="1"/>
</dbReference>
<dbReference type="SUPFAM" id="SSF51197">
    <property type="entry name" value="Clavaminate synthase-like"/>
    <property type="match status" value="1"/>
</dbReference>
<comment type="caution">
    <text evidence="5">The sequence shown here is derived from an EMBL/GenBank/DDBJ whole genome shotgun (WGS) entry which is preliminary data.</text>
</comment>
<sequence>MVVMTSNGEEVQEHIKPEYDRKSELKAFDDTKTGVKGLLDAGVTKILHIFIHDKSQLNEISTSSFVASRFSVPIIDFEGIDEGSAQCAGIIKKVRDACEKFGFFQVMNHGIAKYIIDDMIDGVRRFHEQDTEVKKGFYTRDLTRKIGYLSNFDLDILIEYSKQVMRLGLVLFEILSEALGLNPNHLKDMDWVAATMQTMASLPYFYKTKWVASKSSMRINGLMCLLCLEL</sequence>
<dbReference type="GO" id="GO:0016491">
    <property type="term" value="F:oxidoreductase activity"/>
    <property type="evidence" value="ECO:0007669"/>
    <property type="project" value="UniProtKB-KW"/>
</dbReference>
<evidence type="ECO:0000256" key="2">
    <source>
        <dbReference type="ARBA" id="ARBA00023002"/>
    </source>
</evidence>
<organism evidence="5 6">
    <name type="scientific">Rhododendron griersonianum</name>
    <dbReference type="NCBI Taxonomy" id="479676"/>
    <lineage>
        <taxon>Eukaryota</taxon>
        <taxon>Viridiplantae</taxon>
        <taxon>Streptophyta</taxon>
        <taxon>Embryophyta</taxon>
        <taxon>Tracheophyta</taxon>
        <taxon>Spermatophyta</taxon>
        <taxon>Magnoliopsida</taxon>
        <taxon>eudicotyledons</taxon>
        <taxon>Gunneridae</taxon>
        <taxon>Pentapetalae</taxon>
        <taxon>asterids</taxon>
        <taxon>Ericales</taxon>
        <taxon>Ericaceae</taxon>
        <taxon>Ericoideae</taxon>
        <taxon>Rhodoreae</taxon>
        <taxon>Rhododendron</taxon>
    </lineage>
</organism>
<dbReference type="PANTHER" id="PTHR10209">
    <property type="entry name" value="OXIDOREDUCTASE, 2OG-FE II OXYGENASE FAMILY PROTEIN"/>
    <property type="match status" value="1"/>
</dbReference>
<reference evidence="5" key="1">
    <citation type="submission" date="2020-08" db="EMBL/GenBank/DDBJ databases">
        <title>Plant Genome Project.</title>
        <authorList>
            <person name="Zhang R.-G."/>
        </authorList>
    </citation>
    <scope>NUCLEOTIDE SEQUENCE</scope>
    <source>
        <strain evidence="5">WSP0</strain>
        <tissue evidence="5">Leaf</tissue>
    </source>
</reference>
<name>A0AAV6KQF9_9ERIC</name>
<protein>
    <recommendedName>
        <fullName evidence="4">Non-haem dioxygenase N-terminal domain-containing protein</fullName>
    </recommendedName>
</protein>
<keyword evidence="3" id="KW-0408">Iron</keyword>
<gene>
    <name evidence="5" type="ORF">RHGRI_012065</name>
</gene>
<keyword evidence="6" id="KW-1185">Reference proteome</keyword>
<evidence type="ECO:0000313" key="6">
    <source>
        <dbReference type="Proteomes" id="UP000823749"/>
    </source>
</evidence>
<evidence type="ECO:0000259" key="4">
    <source>
        <dbReference type="Pfam" id="PF14226"/>
    </source>
</evidence>
<dbReference type="GO" id="GO:0046872">
    <property type="term" value="F:metal ion binding"/>
    <property type="evidence" value="ECO:0007669"/>
    <property type="project" value="UniProtKB-KW"/>
</dbReference>
<keyword evidence="1" id="KW-0479">Metal-binding</keyword>
<accession>A0AAV6KQF9</accession>
<evidence type="ECO:0000313" key="5">
    <source>
        <dbReference type="EMBL" id="KAG5554411.1"/>
    </source>
</evidence>
<dbReference type="Gene3D" id="2.60.120.330">
    <property type="entry name" value="B-lactam Antibiotic, Isopenicillin N Synthase, Chain"/>
    <property type="match status" value="1"/>
</dbReference>
<dbReference type="PANTHER" id="PTHR10209:SF884">
    <property type="entry name" value="1-AMINOCYCLOPROPANE-1-CARBOXYLATE OXIDASE HOMOLOG 1-LIKE"/>
    <property type="match status" value="1"/>
</dbReference>
<dbReference type="InterPro" id="IPR026992">
    <property type="entry name" value="DIOX_N"/>
</dbReference>